<dbReference type="KEGG" id="more:E1B28_010136"/>
<protein>
    <recommendedName>
        <fullName evidence="5">DNA topoisomerase (ATP-hydrolyzing)</fullName>
        <ecNumber evidence="5">5.6.2.2</ecNumber>
    </recommendedName>
</protein>
<comment type="caution">
    <text evidence="16">The sequence shown here is derived from an EMBL/GenBank/DDBJ whole genome shotgun (WGS) entry which is preliminary data.</text>
</comment>
<evidence type="ECO:0000256" key="11">
    <source>
        <dbReference type="ARBA" id="ARBA00023242"/>
    </source>
</evidence>
<comment type="catalytic activity">
    <reaction evidence="1 12">
        <text>ATP-dependent breakage, passage and rejoining of double-stranded DNA.</text>
        <dbReference type="EC" id="5.6.2.2"/>
    </reaction>
</comment>
<keyword evidence="6" id="KW-0479">Metal-binding</keyword>
<feature type="domain" description="Spo11/DNA topoisomerase VI subunit A N-terminal" evidence="14">
    <location>
        <begin position="124"/>
        <end position="184"/>
    </location>
</feature>
<keyword evidence="17" id="KW-1185">Reference proteome</keyword>
<evidence type="ECO:0000256" key="8">
    <source>
        <dbReference type="ARBA" id="ARBA00023029"/>
    </source>
</evidence>
<feature type="region of interest" description="Disordered" evidence="13">
    <location>
        <begin position="42"/>
        <end position="62"/>
    </location>
</feature>
<dbReference type="InterPro" id="IPR034136">
    <property type="entry name" value="TOPRIM_Topo6A/Spo11"/>
</dbReference>
<evidence type="ECO:0000256" key="13">
    <source>
        <dbReference type="SAM" id="MobiDB-lite"/>
    </source>
</evidence>
<dbReference type="PANTHER" id="PTHR10848">
    <property type="entry name" value="MEIOTIC RECOMBINATION PROTEIN SPO11"/>
    <property type="match status" value="1"/>
</dbReference>
<evidence type="ECO:0000256" key="9">
    <source>
        <dbReference type="ARBA" id="ARBA00023125"/>
    </source>
</evidence>
<evidence type="ECO:0000256" key="7">
    <source>
        <dbReference type="ARBA" id="ARBA00022842"/>
    </source>
</evidence>
<dbReference type="InterPro" id="IPR013049">
    <property type="entry name" value="Spo11/TopoVI_A_N"/>
</dbReference>
<evidence type="ECO:0000259" key="15">
    <source>
        <dbReference type="Pfam" id="PF21180"/>
    </source>
</evidence>
<dbReference type="GO" id="GO:0046872">
    <property type="term" value="F:metal ion binding"/>
    <property type="evidence" value="ECO:0007669"/>
    <property type="project" value="UniProtKB-KW"/>
</dbReference>
<accession>A0A9P7RWL1</accession>
<dbReference type="InterPro" id="IPR036078">
    <property type="entry name" value="Spo11/TopoVI_A_sf"/>
</dbReference>
<evidence type="ECO:0000256" key="3">
    <source>
        <dbReference type="ARBA" id="ARBA00004123"/>
    </source>
</evidence>
<dbReference type="OrthoDB" id="5377392at2759"/>
<proteinExistence type="inferred from homology"/>
<dbReference type="Gene3D" id="1.10.10.10">
    <property type="entry name" value="Winged helix-like DNA-binding domain superfamily/Winged helix DNA-binding domain"/>
    <property type="match status" value="1"/>
</dbReference>
<evidence type="ECO:0000259" key="14">
    <source>
        <dbReference type="Pfam" id="PF04406"/>
    </source>
</evidence>
<evidence type="ECO:0000313" key="16">
    <source>
        <dbReference type="EMBL" id="KAG7091079.1"/>
    </source>
</evidence>
<keyword evidence="11" id="KW-0539">Nucleus</keyword>
<reference evidence="16" key="1">
    <citation type="journal article" date="2021" name="Genome Biol. Evol.">
        <title>The assembled and annotated genome of the fairy-ring fungus Marasmius oreades.</title>
        <authorList>
            <person name="Hiltunen M."/>
            <person name="Ament-Velasquez S.L."/>
            <person name="Johannesson H."/>
        </authorList>
    </citation>
    <scope>NUCLEOTIDE SEQUENCE</scope>
    <source>
        <strain evidence="16">03SP1</strain>
    </source>
</reference>
<dbReference type="PANTHER" id="PTHR10848:SF0">
    <property type="entry name" value="MEIOTIC RECOMBINATION PROTEIN SPO11"/>
    <property type="match status" value="1"/>
</dbReference>
<dbReference type="Pfam" id="PF21180">
    <property type="entry name" value="TOP6A-Spo11_Toprim"/>
    <property type="match status" value="1"/>
</dbReference>
<dbReference type="GO" id="GO:0005524">
    <property type="term" value="F:ATP binding"/>
    <property type="evidence" value="ECO:0007669"/>
    <property type="project" value="InterPro"/>
</dbReference>
<comment type="cofactor">
    <cofactor evidence="2">
        <name>Mg(2+)</name>
        <dbReference type="ChEBI" id="CHEBI:18420"/>
    </cofactor>
</comment>
<dbReference type="SUPFAM" id="SSF56726">
    <property type="entry name" value="DNA topoisomerase IV, alpha subunit"/>
    <property type="match status" value="1"/>
</dbReference>
<dbReference type="CDD" id="cd00223">
    <property type="entry name" value="TOPRIM_TopoIIB_SPO"/>
    <property type="match status" value="1"/>
</dbReference>
<organism evidence="16 17">
    <name type="scientific">Marasmius oreades</name>
    <name type="common">fairy-ring Marasmius</name>
    <dbReference type="NCBI Taxonomy" id="181124"/>
    <lineage>
        <taxon>Eukaryota</taxon>
        <taxon>Fungi</taxon>
        <taxon>Dikarya</taxon>
        <taxon>Basidiomycota</taxon>
        <taxon>Agaricomycotina</taxon>
        <taxon>Agaricomycetes</taxon>
        <taxon>Agaricomycetidae</taxon>
        <taxon>Agaricales</taxon>
        <taxon>Marasmiineae</taxon>
        <taxon>Marasmiaceae</taxon>
        <taxon>Marasmius</taxon>
    </lineage>
</organism>
<dbReference type="GO" id="GO:0007131">
    <property type="term" value="P:reciprocal meiotic recombination"/>
    <property type="evidence" value="ECO:0007669"/>
    <property type="project" value="TreeGrafter"/>
</dbReference>
<feature type="compositionally biased region" description="Polar residues" evidence="13">
    <location>
        <begin position="42"/>
        <end position="55"/>
    </location>
</feature>
<dbReference type="PRINTS" id="PR01551">
    <property type="entry name" value="SPO11HOMOLOG"/>
</dbReference>
<dbReference type="PROSITE" id="PS52041">
    <property type="entry name" value="TOPO_IIB"/>
    <property type="match status" value="1"/>
</dbReference>
<dbReference type="EC" id="5.6.2.2" evidence="5"/>
<dbReference type="InterPro" id="IPR002815">
    <property type="entry name" value="Spo11/TopoVI_A"/>
</dbReference>
<dbReference type="PRINTS" id="PR01550">
    <property type="entry name" value="TOP6AFAMILY"/>
</dbReference>
<sequence>MFQEHECEEIEDGGARIGNINIASDLEEMTIDFLSQLCQTGKKTTPSDSRQSSAENFEDSKPVPVARPKIQLQLTDRVKRTTSGECGTKYLTFPRKTSSGSAKPFGEPICFQRHPRNFGFTATTVAQIFKVLSYMHEAVIDGIPATKRDIYYRDVSLFKNQRVVDNLVDDIAASLDLERSDLKIRATAKGTFCGSGLTIHLINGEILSGSDSEASLVPAGEDIESFSVDDDVEWVLVVEKDAVFQTLCHHRLTALTAGKGIMITGKGYPDVATRQLVKTLSDCLPKRIPIMAFMDGDAFGIDILSVYKYGSRAMSHENEKLAANRVKWLGLWSTELSKIGIDKDALIPITVHDEKKALSLLRKNMPTKWRRELNHMLHNRRKAEIEVLTTARSLTIPQSSHLSNITGSASISSSDSSLNLNLAPTSCPALPFSESPNLAARSSGLSPLLQYITFKLREVVSSATRS</sequence>
<comment type="subcellular location">
    <subcellularLocation>
        <location evidence="3">Nucleus</location>
    </subcellularLocation>
</comment>
<dbReference type="GO" id="GO:0003918">
    <property type="term" value="F:DNA topoisomerase type II (double strand cut, ATP-hydrolyzing) activity"/>
    <property type="evidence" value="ECO:0007669"/>
    <property type="project" value="UniProtKB-UniRule"/>
</dbReference>
<evidence type="ECO:0000256" key="1">
    <source>
        <dbReference type="ARBA" id="ARBA00000185"/>
    </source>
</evidence>
<keyword evidence="7" id="KW-0460">Magnesium</keyword>
<dbReference type="InterPro" id="IPR036388">
    <property type="entry name" value="WH-like_DNA-bd_sf"/>
</dbReference>
<dbReference type="RefSeq" id="XP_043007549.1">
    <property type="nucleotide sequence ID" value="XM_043155087.1"/>
</dbReference>
<dbReference type="GO" id="GO:0003677">
    <property type="term" value="F:DNA binding"/>
    <property type="evidence" value="ECO:0007669"/>
    <property type="project" value="UniProtKB-UniRule"/>
</dbReference>
<gene>
    <name evidence="16" type="ORF">E1B28_010136</name>
</gene>
<comment type="similarity">
    <text evidence="4 12">Belongs to the TOP6A family.</text>
</comment>
<dbReference type="GO" id="GO:0042138">
    <property type="term" value="P:meiotic DNA double-strand break formation"/>
    <property type="evidence" value="ECO:0007669"/>
    <property type="project" value="InterPro"/>
</dbReference>
<evidence type="ECO:0000256" key="12">
    <source>
        <dbReference type="PROSITE-ProRule" id="PRU01385"/>
    </source>
</evidence>
<evidence type="ECO:0000256" key="6">
    <source>
        <dbReference type="ARBA" id="ARBA00022723"/>
    </source>
</evidence>
<evidence type="ECO:0000313" key="17">
    <source>
        <dbReference type="Proteomes" id="UP001049176"/>
    </source>
</evidence>
<dbReference type="GO" id="GO:0000706">
    <property type="term" value="P:meiotic DNA double-strand break processing"/>
    <property type="evidence" value="ECO:0007669"/>
    <property type="project" value="TreeGrafter"/>
</dbReference>
<keyword evidence="10 12" id="KW-0413">Isomerase</keyword>
<dbReference type="EMBL" id="CM032186">
    <property type="protein sequence ID" value="KAG7091079.1"/>
    <property type="molecule type" value="Genomic_DNA"/>
</dbReference>
<dbReference type="Pfam" id="PF04406">
    <property type="entry name" value="TP6A_N"/>
    <property type="match status" value="1"/>
</dbReference>
<evidence type="ECO:0000256" key="2">
    <source>
        <dbReference type="ARBA" id="ARBA00001946"/>
    </source>
</evidence>
<keyword evidence="8 12" id="KW-0799">Topoisomerase</keyword>
<keyword evidence="9 12" id="KW-0238">DNA-binding</keyword>
<feature type="active site" description="O-(5'-phospho-DNA)-tyrosine intermediate" evidence="12">
    <location>
        <position position="152"/>
    </location>
</feature>
<dbReference type="InterPro" id="IPR013048">
    <property type="entry name" value="Meiotic_Spo11"/>
</dbReference>
<feature type="domain" description="Topoisomerase 6 subunit A/Spo11 TOPRIM" evidence="15">
    <location>
        <begin position="234"/>
        <end position="391"/>
    </location>
</feature>
<dbReference type="AlphaFoldDB" id="A0A9P7RWL1"/>
<dbReference type="Gene3D" id="3.40.1360.10">
    <property type="match status" value="1"/>
</dbReference>
<evidence type="ECO:0000256" key="10">
    <source>
        <dbReference type="ARBA" id="ARBA00023235"/>
    </source>
</evidence>
<dbReference type="Proteomes" id="UP001049176">
    <property type="component" value="Chromosome 6"/>
</dbReference>
<evidence type="ECO:0000256" key="5">
    <source>
        <dbReference type="ARBA" id="ARBA00012895"/>
    </source>
</evidence>
<name>A0A9P7RWL1_9AGAR</name>
<dbReference type="GeneID" id="66079212"/>
<dbReference type="GO" id="GO:0000228">
    <property type="term" value="C:nuclear chromosome"/>
    <property type="evidence" value="ECO:0007669"/>
    <property type="project" value="TreeGrafter"/>
</dbReference>
<evidence type="ECO:0000256" key="4">
    <source>
        <dbReference type="ARBA" id="ARBA00006559"/>
    </source>
</evidence>